<evidence type="ECO:0000256" key="7">
    <source>
        <dbReference type="ARBA" id="ARBA00022801"/>
    </source>
</evidence>
<evidence type="ECO:0000256" key="9">
    <source>
        <dbReference type="ARBA" id="ARBA00023157"/>
    </source>
</evidence>
<dbReference type="InterPro" id="IPR034164">
    <property type="entry name" value="Pepsin-like_dom"/>
</dbReference>
<evidence type="ECO:0000313" key="14">
    <source>
        <dbReference type="Proteomes" id="UP000035642"/>
    </source>
</evidence>
<dbReference type="WBParaSite" id="ACAC_0000710101-mRNA-1">
    <property type="protein sequence ID" value="ACAC_0000710101-mRNA-1"/>
    <property type="gene ID" value="ACAC_0000710101"/>
</dbReference>
<dbReference type="PRINTS" id="PR00792">
    <property type="entry name" value="PEPSIN"/>
</dbReference>
<dbReference type="GO" id="GO:0004190">
    <property type="term" value="F:aspartic-type endopeptidase activity"/>
    <property type="evidence" value="ECO:0007669"/>
    <property type="project" value="UniProtKB-KW"/>
</dbReference>
<evidence type="ECO:0000256" key="12">
    <source>
        <dbReference type="PIRSR" id="PIRSR601461-2"/>
    </source>
</evidence>
<dbReference type="SUPFAM" id="SSF50630">
    <property type="entry name" value="Acid proteases"/>
    <property type="match status" value="1"/>
</dbReference>
<dbReference type="PANTHER" id="PTHR47966:SF8">
    <property type="entry name" value="ASPARTIC PROTEASE 1-RELATED"/>
    <property type="match status" value="1"/>
</dbReference>
<evidence type="ECO:0000256" key="10">
    <source>
        <dbReference type="ARBA" id="ARBA00023180"/>
    </source>
</evidence>
<dbReference type="GO" id="GO:0005576">
    <property type="term" value="C:extracellular region"/>
    <property type="evidence" value="ECO:0007669"/>
    <property type="project" value="UniProtKB-SubCell"/>
</dbReference>
<evidence type="ECO:0000256" key="8">
    <source>
        <dbReference type="ARBA" id="ARBA00023145"/>
    </source>
</evidence>
<dbReference type="PANTHER" id="PTHR47966">
    <property type="entry name" value="BETA-SITE APP-CLEAVING ENZYME, ISOFORM A-RELATED"/>
    <property type="match status" value="1"/>
</dbReference>
<dbReference type="PROSITE" id="PS51767">
    <property type="entry name" value="PEPTIDASE_A1"/>
    <property type="match status" value="1"/>
</dbReference>
<evidence type="ECO:0000256" key="3">
    <source>
        <dbReference type="ARBA" id="ARBA00022525"/>
    </source>
</evidence>
<dbReference type="InterPro" id="IPR001461">
    <property type="entry name" value="Aspartic_peptidase_A1"/>
</dbReference>
<feature type="domain" description="Peptidase A1" evidence="13">
    <location>
        <begin position="7"/>
        <end position="322"/>
    </location>
</feature>
<keyword evidence="8" id="KW-0865">Zymogen</keyword>
<proteinExistence type="inferred from homology"/>
<reference evidence="14" key="1">
    <citation type="submission" date="2012-09" db="EMBL/GenBank/DDBJ databases">
        <authorList>
            <person name="Martin A.A."/>
        </authorList>
    </citation>
    <scope>NUCLEOTIDE SEQUENCE</scope>
</reference>
<dbReference type="AlphaFoldDB" id="A0A0K0DA53"/>
<reference evidence="15" key="2">
    <citation type="submission" date="2017-02" db="UniProtKB">
        <authorList>
            <consortium name="WormBaseParasite"/>
        </authorList>
    </citation>
    <scope>IDENTIFICATION</scope>
</reference>
<dbReference type="Gene3D" id="2.40.70.10">
    <property type="entry name" value="Acid Proteases"/>
    <property type="match status" value="2"/>
</dbReference>
<dbReference type="GO" id="GO:0005764">
    <property type="term" value="C:lysosome"/>
    <property type="evidence" value="ECO:0007669"/>
    <property type="project" value="TreeGrafter"/>
</dbReference>
<protein>
    <submittedName>
        <fullName evidence="15">Peptidase A1 domain-containing protein</fullName>
    </submittedName>
</protein>
<feature type="disulfide bond" evidence="12">
    <location>
        <begin position="246"/>
        <end position="282"/>
    </location>
</feature>
<evidence type="ECO:0000256" key="5">
    <source>
        <dbReference type="ARBA" id="ARBA00022729"/>
    </source>
</evidence>
<keyword evidence="5" id="KW-0732">Signal</keyword>
<feature type="active site" evidence="11">
    <location>
        <position position="211"/>
    </location>
</feature>
<keyword evidence="3" id="KW-0964">Secreted</keyword>
<evidence type="ECO:0000256" key="6">
    <source>
        <dbReference type="ARBA" id="ARBA00022750"/>
    </source>
</evidence>
<accession>A0A0K0DA53</accession>
<keyword evidence="6" id="KW-0064">Aspartyl protease</keyword>
<dbReference type="Proteomes" id="UP000035642">
    <property type="component" value="Unassembled WGS sequence"/>
</dbReference>
<evidence type="ECO:0000256" key="11">
    <source>
        <dbReference type="PIRSR" id="PIRSR601461-1"/>
    </source>
</evidence>
<dbReference type="GO" id="GO:0006508">
    <property type="term" value="P:proteolysis"/>
    <property type="evidence" value="ECO:0007669"/>
    <property type="project" value="UniProtKB-KW"/>
</dbReference>
<sequence length="329" mass="36048">MAVSQCYAIRSTLGQTMSLLMDTGSANLWVFDTTCRSISCKGVSHSGFTRRRFNTRNSLTFARQRGSIDLHYGAGYCSGPIGRDVVSFAGATIENQEFVSVTETGGAFFYMPIDGILGLGRPAITVGGVTSPIQNVLPSLDASLFTVWLDEKRFTTLKTAGLITFGAIDAINCQSQISYVPLSDEKHWQFAIEGFSIGSFSQTKREQVVSDTGTSWIGAPTEIIEAVVNQTGANYDSMNKFYTISCSTMKTQPDLSFTINFVKYSIPSKEYVLDIGIGDGQCVLAFFEIPSGSMTMDWILGEAWIRTYCNIYDFGQNRIGFAKAIHSEV</sequence>
<organism evidence="14 15">
    <name type="scientific">Angiostrongylus cantonensis</name>
    <name type="common">Rat lungworm</name>
    <dbReference type="NCBI Taxonomy" id="6313"/>
    <lineage>
        <taxon>Eukaryota</taxon>
        <taxon>Metazoa</taxon>
        <taxon>Ecdysozoa</taxon>
        <taxon>Nematoda</taxon>
        <taxon>Chromadorea</taxon>
        <taxon>Rhabditida</taxon>
        <taxon>Rhabditina</taxon>
        <taxon>Rhabditomorpha</taxon>
        <taxon>Strongyloidea</taxon>
        <taxon>Metastrongylidae</taxon>
        <taxon>Angiostrongylus</taxon>
    </lineage>
</organism>
<dbReference type="FunFam" id="2.40.70.10:FF:000058">
    <property type="entry name" value="ASpartyl Protease"/>
    <property type="match status" value="1"/>
</dbReference>
<dbReference type="InterPro" id="IPR033121">
    <property type="entry name" value="PEPTIDASE_A1"/>
</dbReference>
<comment type="similarity">
    <text evidence="2">Belongs to the peptidase A1 family.</text>
</comment>
<feature type="active site" evidence="11">
    <location>
        <position position="22"/>
    </location>
</feature>
<name>A0A0K0DA53_ANGCA</name>
<dbReference type="Pfam" id="PF00026">
    <property type="entry name" value="Asp"/>
    <property type="match status" value="1"/>
</dbReference>
<evidence type="ECO:0000256" key="2">
    <source>
        <dbReference type="ARBA" id="ARBA00007447"/>
    </source>
</evidence>
<evidence type="ECO:0000256" key="4">
    <source>
        <dbReference type="ARBA" id="ARBA00022670"/>
    </source>
</evidence>
<evidence type="ECO:0000313" key="15">
    <source>
        <dbReference type="WBParaSite" id="ACAC_0000710101-mRNA-1"/>
    </source>
</evidence>
<dbReference type="STRING" id="6313.A0A0K0DA53"/>
<keyword evidence="9 12" id="KW-1015">Disulfide bond</keyword>
<dbReference type="CDD" id="cd05471">
    <property type="entry name" value="pepsin_like"/>
    <property type="match status" value="1"/>
</dbReference>
<comment type="subcellular location">
    <subcellularLocation>
        <location evidence="1">Secreted</location>
    </subcellularLocation>
</comment>
<keyword evidence="4" id="KW-0645">Protease</keyword>
<dbReference type="InterPro" id="IPR021109">
    <property type="entry name" value="Peptidase_aspartic_dom_sf"/>
</dbReference>
<keyword evidence="10" id="KW-0325">Glycoprotein</keyword>
<keyword evidence="14" id="KW-1185">Reference proteome</keyword>
<evidence type="ECO:0000259" key="13">
    <source>
        <dbReference type="PROSITE" id="PS51767"/>
    </source>
</evidence>
<keyword evidence="7" id="KW-0378">Hydrolase</keyword>
<evidence type="ECO:0000256" key="1">
    <source>
        <dbReference type="ARBA" id="ARBA00004613"/>
    </source>
</evidence>